<gene>
    <name evidence="2" type="ORF">J3R75_003705</name>
</gene>
<dbReference type="Gene3D" id="3.40.50.2000">
    <property type="entry name" value="Glycogen Phosphorylase B"/>
    <property type="match status" value="3"/>
</dbReference>
<dbReference type="PANTHER" id="PTHR35866:SF1">
    <property type="entry name" value="YKGJ FAMILY CYSTEINE CLUSTER PROTEIN"/>
    <property type="match status" value="1"/>
</dbReference>
<accession>A0AAE4AQX6</accession>
<dbReference type="Pfam" id="PF03692">
    <property type="entry name" value="CxxCxxCC"/>
    <property type="match status" value="1"/>
</dbReference>
<evidence type="ECO:0000259" key="1">
    <source>
        <dbReference type="Pfam" id="PF00534"/>
    </source>
</evidence>
<dbReference type="InterPro" id="IPR001296">
    <property type="entry name" value="Glyco_trans_1"/>
</dbReference>
<organism evidence="2 3">
    <name type="scientific">Oligosphaera ethanolica</name>
    <dbReference type="NCBI Taxonomy" id="760260"/>
    <lineage>
        <taxon>Bacteria</taxon>
        <taxon>Pseudomonadati</taxon>
        <taxon>Lentisphaerota</taxon>
        <taxon>Oligosphaeria</taxon>
        <taxon>Oligosphaerales</taxon>
        <taxon>Oligosphaeraceae</taxon>
        <taxon>Oligosphaera</taxon>
    </lineage>
</organism>
<dbReference type="RefSeq" id="WP_307264625.1">
    <property type="nucleotide sequence ID" value="NZ_JAUSVL010000001.1"/>
</dbReference>
<dbReference type="PANTHER" id="PTHR35866">
    <property type="entry name" value="PUTATIVE-RELATED"/>
    <property type="match status" value="1"/>
</dbReference>
<proteinExistence type="predicted"/>
<name>A0AAE4AQX6_9BACT</name>
<dbReference type="Pfam" id="PF00534">
    <property type="entry name" value="Glycos_transf_1"/>
    <property type="match status" value="1"/>
</dbReference>
<comment type="caution">
    <text evidence="2">The sequence shown here is derived from an EMBL/GenBank/DDBJ whole genome shotgun (WGS) entry which is preliminary data.</text>
</comment>
<reference evidence="2" key="1">
    <citation type="submission" date="2023-07" db="EMBL/GenBank/DDBJ databases">
        <title>Genomic Encyclopedia of Type Strains, Phase IV (KMG-IV): sequencing the most valuable type-strain genomes for metagenomic binning, comparative biology and taxonomic classification.</title>
        <authorList>
            <person name="Goeker M."/>
        </authorList>
    </citation>
    <scope>NUCLEOTIDE SEQUENCE</scope>
    <source>
        <strain evidence="2">DSM 24202</strain>
    </source>
</reference>
<feature type="domain" description="Glycosyl transferase family 1" evidence="1">
    <location>
        <begin position="342"/>
        <end position="409"/>
    </location>
</feature>
<keyword evidence="3" id="KW-1185">Reference proteome</keyword>
<dbReference type="InterPro" id="IPR005358">
    <property type="entry name" value="Puta_zinc/iron-chelating_dom"/>
</dbReference>
<dbReference type="GO" id="GO:0016757">
    <property type="term" value="F:glycosyltransferase activity"/>
    <property type="evidence" value="ECO:0007669"/>
    <property type="project" value="InterPro"/>
</dbReference>
<dbReference type="SUPFAM" id="SSF53756">
    <property type="entry name" value="UDP-Glycosyltransferase/glycogen phosphorylase"/>
    <property type="match status" value="1"/>
</dbReference>
<evidence type="ECO:0000313" key="3">
    <source>
        <dbReference type="Proteomes" id="UP001238163"/>
    </source>
</evidence>
<protein>
    <submittedName>
        <fullName evidence="2">Glycosyltransferase involved in cell wall biosynthesis/Fe-S-cluster containining protein</fullName>
    </submittedName>
</protein>
<dbReference type="EMBL" id="JAUSVL010000001">
    <property type="protein sequence ID" value="MDQ0291598.1"/>
    <property type="molecule type" value="Genomic_DNA"/>
</dbReference>
<sequence length="470" mass="52512">MTSNPIPFVCKCCGACCRWPGIVRVNTDEIRAIAAHLSLSEDDFRDQYTRLAPDRTSLILTEAPGGACIFLDAANRCRINPVKPEQCRGFPEKWNVPPEYQQLCAGFRALASAKKQQRRAASSCGIGHIHVLGHPLLPLSVEDAPADAQVFTCHNFCLLLDYLGIPFTYYGISGSQVPGEGNFADCGRPTGPWRYGNRWHKTYTQRLNRQLAKRLSNDRTPEIICSLYGAAQADIDPAGRPVSEPLLGYDHCWTPYRVFPSYAHQHVIYAKQEDFTKNNRFFDTVIPHFVNADDYWIAAHSDDYLLYLGRDAADKGIDIARQCADACKLPLQCVHDNCFGADKSELIARARAVLMPTLYVEPFGYVAIEAQFCGTPVITTDWGAFTETIVHGVTGFRCRTAAEFNRAVALAPSLNRQAIRKYACDHYSIEAVAPAYAAYFDFVWNVHKNGGYYAPDAIRDQRQWGNSPFA</sequence>
<dbReference type="Proteomes" id="UP001238163">
    <property type="component" value="Unassembled WGS sequence"/>
</dbReference>
<dbReference type="AlphaFoldDB" id="A0AAE4AQX6"/>
<evidence type="ECO:0000313" key="2">
    <source>
        <dbReference type="EMBL" id="MDQ0291598.1"/>
    </source>
</evidence>